<dbReference type="InterPro" id="IPR005569">
    <property type="entry name" value="Arc_DNA-bd_dom"/>
</dbReference>
<feature type="coiled-coil region" evidence="1">
    <location>
        <begin position="63"/>
        <end position="90"/>
    </location>
</feature>
<dbReference type="OrthoDB" id="6629982at2"/>
<evidence type="ECO:0000256" key="1">
    <source>
        <dbReference type="SAM" id="Coils"/>
    </source>
</evidence>
<evidence type="ECO:0000259" key="2">
    <source>
        <dbReference type="Pfam" id="PF03869"/>
    </source>
</evidence>
<dbReference type="KEGG" id="fsm:CCS41_06240"/>
<dbReference type="InterPro" id="IPR013321">
    <property type="entry name" value="Arc_rbn_hlx_hlx"/>
</dbReference>
<reference evidence="3 4" key="1">
    <citation type="submission" date="2017-05" db="EMBL/GenBank/DDBJ databases">
        <title>Genome sequence of Candidatus Fukatsuia symbiotica and Candidatus Hamiltonella defensa from Acyrthosiphon pisum strain 5D.</title>
        <authorList>
            <person name="Patel V.A."/>
            <person name="Chevignon G."/>
            <person name="Russell J.A."/>
            <person name="Oliver K.M."/>
        </authorList>
    </citation>
    <scope>NUCLEOTIDE SEQUENCE [LARGE SCALE GENOMIC DNA]</scope>
    <source>
        <strain evidence="3 4">5D</strain>
    </source>
</reference>
<dbReference type="EMBL" id="CP021659">
    <property type="protein sequence ID" value="AWK14172.1"/>
    <property type="molecule type" value="Genomic_DNA"/>
</dbReference>
<proteinExistence type="predicted"/>
<name>A0A2U8I4W2_9GAMM</name>
<sequence length="92" mass="10756">MARSEPQINIRLPQNLKDQVHELAALNKRSVNAEVIAAIELVIERNILKNRNPESIKNLYKKKQLKIEKQEEFNKRLKKLEEELASIKLGKK</sequence>
<evidence type="ECO:0000313" key="3">
    <source>
        <dbReference type="EMBL" id="AWK14172.1"/>
    </source>
</evidence>
<organism evidence="3 4">
    <name type="scientific">Candidatus Fukatsuia symbiotica</name>
    <dbReference type="NCBI Taxonomy" id="1878942"/>
    <lineage>
        <taxon>Bacteria</taxon>
        <taxon>Pseudomonadati</taxon>
        <taxon>Pseudomonadota</taxon>
        <taxon>Gammaproteobacteria</taxon>
        <taxon>Enterobacterales</taxon>
        <taxon>Yersiniaceae</taxon>
        <taxon>Candidatus Fukatsuia</taxon>
    </lineage>
</organism>
<dbReference type="GO" id="GO:0043565">
    <property type="term" value="F:sequence-specific DNA binding"/>
    <property type="evidence" value="ECO:0007669"/>
    <property type="project" value="UniProtKB-ARBA"/>
</dbReference>
<protein>
    <recommendedName>
        <fullName evidence="2">Arc-like DNA binding domain-containing protein</fullName>
    </recommendedName>
</protein>
<dbReference type="Proteomes" id="UP000261875">
    <property type="component" value="Chromosome"/>
</dbReference>
<dbReference type="GO" id="GO:0006355">
    <property type="term" value="P:regulation of DNA-templated transcription"/>
    <property type="evidence" value="ECO:0007669"/>
    <property type="project" value="InterPro"/>
</dbReference>
<dbReference type="Gene3D" id="1.10.1220.10">
    <property type="entry name" value="Met repressor-like"/>
    <property type="match status" value="1"/>
</dbReference>
<dbReference type="AlphaFoldDB" id="A0A2U8I4W2"/>
<gene>
    <name evidence="3" type="ORF">CCS41_06240</name>
</gene>
<keyword evidence="1" id="KW-0175">Coiled coil</keyword>
<dbReference type="InterPro" id="IPR010985">
    <property type="entry name" value="Ribbon_hlx_hlx"/>
</dbReference>
<dbReference type="Pfam" id="PF03869">
    <property type="entry name" value="Arc"/>
    <property type="match status" value="1"/>
</dbReference>
<accession>A0A2U8I4W2</accession>
<dbReference type="SUPFAM" id="SSF47598">
    <property type="entry name" value="Ribbon-helix-helix"/>
    <property type="match status" value="1"/>
</dbReference>
<dbReference type="RefSeq" id="WP_119797375.1">
    <property type="nucleotide sequence ID" value="NZ_CP021659.1"/>
</dbReference>
<evidence type="ECO:0000313" key="4">
    <source>
        <dbReference type="Proteomes" id="UP000261875"/>
    </source>
</evidence>
<keyword evidence="4" id="KW-1185">Reference proteome</keyword>
<feature type="domain" description="Arc-like DNA binding" evidence="2">
    <location>
        <begin position="2"/>
        <end position="40"/>
    </location>
</feature>